<dbReference type="SUPFAM" id="SSF64005">
    <property type="entry name" value="Undecaprenyl diphosphate synthase"/>
    <property type="match status" value="1"/>
</dbReference>
<name>A0A0F9KNB9_9ZZZZ</name>
<keyword evidence="2" id="KW-0808">Transferase</keyword>
<evidence type="ECO:0008006" key="4">
    <source>
        <dbReference type="Google" id="ProtNLM"/>
    </source>
</evidence>
<evidence type="ECO:0000256" key="1">
    <source>
        <dbReference type="ARBA" id="ARBA00001946"/>
    </source>
</evidence>
<dbReference type="NCBIfam" id="NF011405">
    <property type="entry name" value="PRK14830.1"/>
    <property type="match status" value="1"/>
</dbReference>
<dbReference type="InterPro" id="IPR001441">
    <property type="entry name" value="UPP_synth-like"/>
</dbReference>
<dbReference type="Pfam" id="PF01255">
    <property type="entry name" value="Prenyltransf"/>
    <property type="match status" value="1"/>
</dbReference>
<organism evidence="3">
    <name type="scientific">marine sediment metagenome</name>
    <dbReference type="NCBI Taxonomy" id="412755"/>
    <lineage>
        <taxon>unclassified sequences</taxon>
        <taxon>metagenomes</taxon>
        <taxon>ecological metagenomes</taxon>
    </lineage>
</organism>
<dbReference type="CDD" id="cd00475">
    <property type="entry name" value="Cis_IPPS"/>
    <property type="match status" value="1"/>
</dbReference>
<accession>A0A0F9KNB9</accession>
<dbReference type="PANTHER" id="PTHR10291">
    <property type="entry name" value="DEHYDRODOLICHYL DIPHOSPHATE SYNTHASE FAMILY MEMBER"/>
    <property type="match status" value="1"/>
</dbReference>
<dbReference type="GO" id="GO:0016094">
    <property type="term" value="P:polyprenol biosynthetic process"/>
    <property type="evidence" value="ECO:0007669"/>
    <property type="project" value="TreeGrafter"/>
</dbReference>
<gene>
    <name evidence="3" type="ORF">LCGC14_1309400</name>
</gene>
<dbReference type="InterPro" id="IPR018520">
    <property type="entry name" value="UPP_synth-like_CS"/>
</dbReference>
<proteinExistence type="inferred from homology"/>
<dbReference type="HAMAP" id="MF_01139">
    <property type="entry name" value="ISPT"/>
    <property type="match status" value="1"/>
</dbReference>
<dbReference type="PROSITE" id="PS01066">
    <property type="entry name" value="UPP_SYNTHASE"/>
    <property type="match status" value="1"/>
</dbReference>
<sequence length="238" mass="27373">MAELIPKHVGFIMDGNGRWARKRGLPRIEGHRKGAERARQIIREADSLGIKAVTLYTFSMENWHRPKKEVGLLMKLLGGYLKRELSTLMEENVRFKAIGETWRLPDYIQDLIKTYEETTKENTGLTLVTAMSYGGRNEIIRAVKKAISSGMKEDEITEESFESLLDTSGVPHPDLIIRTSGEMRISNFLPWQSAYSELYFTPTLWPDFTKEELEKAIAEYRHRERRFGSISGGDSNER</sequence>
<dbReference type="EMBL" id="LAZR01007713">
    <property type="protein sequence ID" value="KKM83443.1"/>
    <property type="molecule type" value="Genomic_DNA"/>
</dbReference>
<dbReference type="NCBIfam" id="TIGR00055">
    <property type="entry name" value="uppS"/>
    <property type="match status" value="1"/>
</dbReference>
<dbReference type="AlphaFoldDB" id="A0A0F9KNB9"/>
<dbReference type="PANTHER" id="PTHR10291:SF0">
    <property type="entry name" value="DEHYDRODOLICHYL DIPHOSPHATE SYNTHASE 2"/>
    <property type="match status" value="1"/>
</dbReference>
<protein>
    <recommendedName>
        <fullName evidence="4">Isoprenyl transferase</fullName>
    </recommendedName>
</protein>
<dbReference type="GO" id="GO:0045547">
    <property type="term" value="F:ditrans,polycis-polyprenyl diphosphate synthase [(2E,6E)-farnesyl diphosphate specific] activity"/>
    <property type="evidence" value="ECO:0007669"/>
    <property type="project" value="TreeGrafter"/>
</dbReference>
<dbReference type="InterPro" id="IPR036424">
    <property type="entry name" value="UPP_synth-like_sf"/>
</dbReference>
<evidence type="ECO:0000256" key="2">
    <source>
        <dbReference type="ARBA" id="ARBA00022679"/>
    </source>
</evidence>
<dbReference type="FunFam" id="3.40.1180.10:FF:000001">
    <property type="entry name" value="(2E,6E)-farnesyl-diphosphate-specific ditrans,polycis-undecaprenyl-diphosphate synthase"/>
    <property type="match status" value="1"/>
</dbReference>
<dbReference type="Gene3D" id="3.40.1180.10">
    <property type="entry name" value="Decaprenyl diphosphate synthase-like"/>
    <property type="match status" value="1"/>
</dbReference>
<comment type="cofactor">
    <cofactor evidence="1">
        <name>Mg(2+)</name>
        <dbReference type="ChEBI" id="CHEBI:18420"/>
    </cofactor>
</comment>
<comment type="caution">
    <text evidence="3">The sequence shown here is derived from an EMBL/GenBank/DDBJ whole genome shotgun (WGS) entry which is preliminary data.</text>
</comment>
<reference evidence="3" key="1">
    <citation type="journal article" date="2015" name="Nature">
        <title>Complex archaea that bridge the gap between prokaryotes and eukaryotes.</title>
        <authorList>
            <person name="Spang A."/>
            <person name="Saw J.H."/>
            <person name="Jorgensen S.L."/>
            <person name="Zaremba-Niedzwiedzka K."/>
            <person name="Martijn J."/>
            <person name="Lind A.E."/>
            <person name="van Eijk R."/>
            <person name="Schleper C."/>
            <person name="Guy L."/>
            <person name="Ettema T.J."/>
        </authorList>
    </citation>
    <scope>NUCLEOTIDE SEQUENCE</scope>
</reference>
<evidence type="ECO:0000313" key="3">
    <source>
        <dbReference type="EMBL" id="KKM83443.1"/>
    </source>
</evidence>